<feature type="chain" id="PRO_5017951513" description="PKD/REJ-like domain-containing protein" evidence="1">
    <location>
        <begin position="29"/>
        <end position="894"/>
    </location>
</feature>
<proteinExistence type="predicted"/>
<keyword evidence="1" id="KW-0732">Signal</keyword>
<reference evidence="2 3" key="1">
    <citation type="journal article" date="2018" name="Sci. Rep.">
        <title>Comparative analysis of the Pocillopora damicornis genome highlights role of immune system in coral evolution.</title>
        <authorList>
            <person name="Cunning R."/>
            <person name="Bay R.A."/>
            <person name="Gillette P."/>
            <person name="Baker A.C."/>
            <person name="Traylor-Knowles N."/>
        </authorList>
    </citation>
    <scope>NUCLEOTIDE SEQUENCE [LARGE SCALE GENOMIC DNA]</scope>
    <source>
        <strain evidence="2">RSMAS</strain>
        <tissue evidence="2">Whole animal</tissue>
    </source>
</reference>
<dbReference type="AlphaFoldDB" id="A0A3M6T5J2"/>
<protein>
    <recommendedName>
        <fullName evidence="4">PKD/REJ-like domain-containing protein</fullName>
    </recommendedName>
</protein>
<dbReference type="OrthoDB" id="5953782at2759"/>
<evidence type="ECO:0008006" key="4">
    <source>
        <dbReference type="Google" id="ProtNLM"/>
    </source>
</evidence>
<comment type="caution">
    <text evidence="2">The sequence shown here is derived from an EMBL/GenBank/DDBJ whole genome shotgun (WGS) entry which is preliminary data.</text>
</comment>
<sequence length="894" mass="99265">MIQQGKLKPLLTMNALLVLGLALVTVQGSHLPEGVPVLFTTGNQILGGESTRIYHAALCGGCSFDGLTAQVQVNLVNNPWDCELGDYMIISVEDGNGSVIATNVDGRQMPVPNFNFTYSAKYKDLFLHIKTGPTPQFLFTLSLLFDFKTRVHVPAHCVPRWKMTASEHAVSQKYKQGNDTAELYQVFKTLTTQEVPTEETKLFQLGYCFAKQGDYKVIITVIKENLWPGLATYGCTMSYIKQHGECGGLTPYRDMSGLPVNVVQIDIKESADYGPVQVLVLGEGRYGQSNGFIIVARVVLVTAQISALNPIPVRVHFITEQNQKLDGDTTKDYLAALCGGCAFQGLNALFGVSLVNRDWSYDTGYYMTITVKDTDGNFIANNSDASGIPVPDFNFTYVAKYKNLFFQVVAGPAATFVFTLSLTFDYTDRVYPQSECTHRWQMTTSENTVWRKYRGGNNTALLQPVFKTAITQSIETESFKLYRLDYCFGDELSYKITVSVITEDQKSGFVTYVCKKTYMIKHGRCDVRTPYRDISGGPVNVVVMDVEKPADFGPVRVLLSGDGRHGQSNRFTLAASVPYMSTDRHSKMFALLLLGAVFVFAQASPFRMIELEDSLPLAPIPIPVEVQFITQKDEVYTGKKNLSYHAALCGGCSFDGLNARFAVNLVNNPWDKDEGDYITVYVRATDPTGTIIASNEDDILPDFNFTYFAKYKDLFFDVITGPAPSFSFTLSLTFDYKDRVYLPRPCVPRWQMTAEEYAVAKNYSSKDVDSAYDLIPIFKSASTQSVLTRNKKLFRLDYCFGPSHHYNVTITVIANDQQSGFATYVCNKTYVAKKGTCDVLTPNFDISGGAVNVVLMGLDGPQDYGPITVRVRGDGRYGLSNNFTLAGSAPYTIF</sequence>
<name>A0A3M6T5J2_POCDA</name>
<feature type="signal peptide" evidence="1">
    <location>
        <begin position="1"/>
        <end position="28"/>
    </location>
</feature>
<keyword evidence="3" id="KW-1185">Reference proteome</keyword>
<evidence type="ECO:0000313" key="3">
    <source>
        <dbReference type="Proteomes" id="UP000275408"/>
    </source>
</evidence>
<accession>A0A3M6T5J2</accession>
<organism evidence="2 3">
    <name type="scientific">Pocillopora damicornis</name>
    <name type="common">Cauliflower coral</name>
    <name type="synonym">Millepora damicornis</name>
    <dbReference type="NCBI Taxonomy" id="46731"/>
    <lineage>
        <taxon>Eukaryota</taxon>
        <taxon>Metazoa</taxon>
        <taxon>Cnidaria</taxon>
        <taxon>Anthozoa</taxon>
        <taxon>Hexacorallia</taxon>
        <taxon>Scleractinia</taxon>
        <taxon>Astrocoeniina</taxon>
        <taxon>Pocilloporidae</taxon>
        <taxon>Pocillopora</taxon>
    </lineage>
</organism>
<evidence type="ECO:0000256" key="1">
    <source>
        <dbReference type="SAM" id="SignalP"/>
    </source>
</evidence>
<gene>
    <name evidence="2" type="ORF">pdam_00019225</name>
</gene>
<dbReference type="PROSITE" id="PS50007">
    <property type="entry name" value="PIPLC_X_DOMAIN"/>
    <property type="match status" value="1"/>
</dbReference>
<dbReference type="EMBL" id="RCHS01004296">
    <property type="protein sequence ID" value="RMX36553.1"/>
    <property type="molecule type" value="Genomic_DNA"/>
</dbReference>
<dbReference type="Proteomes" id="UP000275408">
    <property type="component" value="Unassembled WGS sequence"/>
</dbReference>
<evidence type="ECO:0000313" key="2">
    <source>
        <dbReference type="EMBL" id="RMX36553.1"/>
    </source>
</evidence>